<gene>
    <name evidence="2" type="ORF">An09g04480</name>
</gene>
<sequence length="133" mass="15090">MMGVLLVYILVAYLINYLEQESPFLYGVLISAYSPHTDSQDIYDLTPDMTDLKQGVRIPKKGEYRSLVQSRSVNSVSWGTENIGIHISTIYMCICDLGVLVGIIRQCNTMELYESPRNYFLSLINVAWEVLVA</sequence>
<dbReference type="KEGG" id="ang:An09g04480"/>
<dbReference type="VEuPathDB" id="FungiDB:An09g04480"/>
<protein>
    <submittedName>
        <fullName evidence="2">Uncharacterized protein</fullName>
    </submittedName>
</protein>
<dbReference type="AlphaFoldDB" id="A0AAJ8BQB0"/>
<organism evidence="2">
    <name type="scientific">Aspergillus niger</name>
    <dbReference type="NCBI Taxonomy" id="5061"/>
    <lineage>
        <taxon>Eukaryota</taxon>
        <taxon>Fungi</taxon>
        <taxon>Dikarya</taxon>
        <taxon>Ascomycota</taxon>
        <taxon>Pezizomycotina</taxon>
        <taxon>Eurotiomycetes</taxon>
        <taxon>Eurotiomycetidae</taxon>
        <taxon>Eurotiales</taxon>
        <taxon>Aspergillaceae</taxon>
        <taxon>Aspergillus</taxon>
        <taxon>Aspergillus subgen. Circumdati</taxon>
    </lineage>
</organism>
<dbReference type="RefSeq" id="XP_059601397.1">
    <property type="nucleotide sequence ID" value="XM_059749779.1"/>
</dbReference>
<reference evidence="2" key="2">
    <citation type="submission" date="2025-08" db="UniProtKB">
        <authorList>
            <consortium name="RefSeq"/>
        </authorList>
    </citation>
    <scope>IDENTIFICATION</scope>
</reference>
<evidence type="ECO:0000313" key="2">
    <source>
        <dbReference type="RefSeq" id="XP_059601397.1"/>
    </source>
</evidence>
<feature type="chain" id="PRO_5044837096" evidence="1">
    <location>
        <begin position="21"/>
        <end position="133"/>
    </location>
</feature>
<dbReference type="GeneID" id="84592037"/>
<proteinExistence type="predicted"/>
<evidence type="ECO:0000256" key="1">
    <source>
        <dbReference type="SAM" id="SignalP"/>
    </source>
</evidence>
<feature type="signal peptide" evidence="1">
    <location>
        <begin position="1"/>
        <end position="20"/>
    </location>
</feature>
<accession>A0AAJ8BQB0</accession>
<keyword evidence="1" id="KW-0732">Signal</keyword>
<reference evidence="2" key="1">
    <citation type="submission" date="2025-02" db="EMBL/GenBank/DDBJ databases">
        <authorList>
            <consortium name="NCBI Genome Project"/>
        </authorList>
    </citation>
    <scope>NUCLEOTIDE SEQUENCE</scope>
</reference>
<name>A0AAJ8BQB0_ASPNG</name>